<comment type="caution">
    <text evidence="2">The sequence shown here is derived from an EMBL/GenBank/DDBJ whole genome shotgun (WGS) entry which is preliminary data.</text>
</comment>
<keyword evidence="1" id="KW-0812">Transmembrane</keyword>
<protein>
    <submittedName>
        <fullName evidence="2">Uncharacterized protein</fullName>
    </submittedName>
</protein>
<keyword evidence="1" id="KW-1133">Transmembrane helix</keyword>
<dbReference type="RefSeq" id="WP_184971655.1">
    <property type="nucleotide sequence ID" value="NZ_JACHIN010000015.1"/>
</dbReference>
<organism evidence="2 3">
    <name type="scientific">Nonomuraea endophytica</name>
    <dbReference type="NCBI Taxonomy" id="714136"/>
    <lineage>
        <taxon>Bacteria</taxon>
        <taxon>Bacillati</taxon>
        <taxon>Actinomycetota</taxon>
        <taxon>Actinomycetes</taxon>
        <taxon>Streptosporangiales</taxon>
        <taxon>Streptosporangiaceae</taxon>
        <taxon>Nonomuraea</taxon>
    </lineage>
</organism>
<gene>
    <name evidence="2" type="ORF">HNR40_008485</name>
</gene>
<sequence length="309" mass="33140">MDELARLMARHDPAPHEVPPDELLLAEILGTARPRRCSTLSWRLTFGAALATGLVILAAGAIPTARAPGQMTVTAYFRYPGAPLALCGEPGSRPRKLPGTGGGARRVVLGLAETAARAGRVAARGHGRITVASSLLRPGGRTSVLSRQWTPLPGRRVEHTLNLDGERLVQAQPGREGPYRPGPSLPADLLARLSAEPETYGLLTAVISLNETEILDAPRTAAMWRVLADRPGLRTLGRVTDRRERRGQGVAFDVGTTDRWVLVADRGSGDLLGVERVMLRPADGLDITPPCVRDFWTFLDRATVATVGD</sequence>
<accession>A0A7W8AB31</accession>
<reference evidence="2 3" key="1">
    <citation type="submission" date="2020-08" db="EMBL/GenBank/DDBJ databases">
        <title>Genomic Encyclopedia of Type Strains, Phase IV (KMG-IV): sequencing the most valuable type-strain genomes for metagenomic binning, comparative biology and taxonomic classification.</title>
        <authorList>
            <person name="Goeker M."/>
        </authorList>
    </citation>
    <scope>NUCLEOTIDE SEQUENCE [LARGE SCALE GENOMIC DNA]</scope>
    <source>
        <strain evidence="2 3">DSM 45385</strain>
    </source>
</reference>
<proteinExistence type="predicted"/>
<name>A0A7W8AB31_9ACTN</name>
<keyword evidence="3" id="KW-1185">Reference proteome</keyword>
<evidence type="ECO:0000256" key="1">
    <source>
        <dbReference type="SAM" id="Phobius"/>
    </source>
</evidence>
<dbReference type="AlphaFoldDB" id="A0A7W8AB31"/>
<dbReference type="EMBL" id="JACHIN010000015">
    <property type="protein sequence ID" value="MBB5082982.1"/>
    <property type="molecule type" value="Genomic_DNA"/>
</dbReference>
<feature type="transmembrane region" description="Helical" evidence="1">
    <location>
        <begin position="42"/>
        <end position="62"/>
    </location>
</feature>
<evidence type="ECO:0000313" key="2">
    <source>
        <dbReference type="EMBL" id="MBB5082982.1"/>
    </source>
</evidence>
<keyword evidence="1" id="KW-0472">Membrane</keyword>
<evidence type="ECO:0000313" key="3">
    <source>
        <dbReference type="Proteomes" id="UP000568380"/>
    </source>
</evidence>
<dbReference type="Proteomes" id="UP000568380">
    <property type="component" value="Unassembled WGS sequence"/>
</dbReference>